<dbReference type="Pfam" id="PF18738">
    <property type="entry name" value="HEPN_DZIP3"/>
    <property type="match status" value="1"/>
</dbReference>
<dbReference type="Pfam" id="PF12796">
    <property type="entry name" value="Ank_2"/>
    <property type="match status" value="1"/>
</dbReference>
<proteinExistence type="predicted"/>
<dbReference type="EMBL" id="CAJPWZ010001248">
    <property type="protein sequence ID" value="CAG2210989.1"/>
    <property type="molecule type" value="Genomic_DNA"/>
</dbReference>
<dbReference type="InterPro" id="IPR041249">
    <property type="entry name" value="HEPN_DZIP3"/>
</dbReference>
<feature type="repeat" description="ANK" evidence="3">
    <location>
        <begin position="516"/>
        <end position="548"/>
    </location>
</feature>
<feature type="domain" description="CARD" evidence="5">
    <location>
        <begin position="310"/>
        <end position="393"/>
    </location>
</feature>
<accession>A0A8S3RXN2</accession>
<feature type="repeat" description="ANK" evidence="3">
    <location>
        <begin position="549"/>
        <end position="581"/>
    </location>
</feature>
<feature type="domain" description="CARD" evidence="5">
    <location>
        <begin position="194"/>
        <end position="274"/>
    </location>
</feature>
<evidence type="ECO:0000256" key="4">
    <source>
        <dbReference type="SAM" id="Coils"/>
    </source>
</evidence>
<dbReference type="InterPro" id="IPR036770">
    <property type="entry name" value="Ankyrin_rpt-contain_sf"/>
</dbReference>
<dbReference type="InterPro" id="IPR011029">
    <property type="entry name" value="DEATH-like_dom_sf"/>
</dbReference>
<dbReference type="PROSITE" id="PS50209">
    <property type="entry name" value="CARD"/>
    <property type="match status" value="2"/>
</dbReference>
<comment type="caution">
    <text evidence="6">The sequence shown here is derived from an EMBL/GenBank/DDBJ whole genome shotgun (WGS) entry which is preliminary data.</text>
</comment>
<name>A0A8S3RXN2_MYTED</name>
<dbReference type="SUPFAM" id="SSF47986">
    <property type="entry name" value="DEATH domain"/>
    <property type="match status" value="2"/>
</dbReference>
<keyword evidence="2 3" id="KW-0040">ANK repeat</keyword>
<dbReference type="Gene3D" id="1.25.40.20">
    <property type="entry name" value="Ankyrin repeat-containing domain"/>
    <property type="match status" value="1"/>
</dbReference>
<keyword evidence="7" id="KW-1185">Reference proteome</keyword>
<dbReference type="SMART" id="SM00114">
    <property type="entry name" value="CARD"/>
    <property type="match status" value="2"/>
</dbReference>
<dbReference type="PANTHER" id="PTHR24198:SF165">
    <property type="entry name" value="ANKYRIN REPEAT-CONTAINING PROTEIN-RELATED"/>
    <property type="match status" value="1"/>
</dbReference>
<evidence type="ECO:0000259" key="5">
    <source>
        <dbReference type="PROSITE" id="PS50209"/>
    </source>
</evidence>
<dbReference type="PANTHER" id="PTHR24198">
    <property type="entry name" value="ANKYRIN REPEAT AND PROTEIN KINASE DOMAIN-CONTAINING PROTEIN"/>
    <property type="match status" value="1"/>
</dbReference>
<evidence type="ECO:0000256" key="1">
    <source>
        <dbReference type="ARBA" id="ARBA00022737"/>
    </source>
</evidence>
<evidence type="ECO:0000256" key="3">
    <source>
        <dbReference type="PROSITE-ProRule" id="PRU00023"/>
    </source>
</evidence>
<evidence type="ECO:0000313" key="6">
    <source>
        <dbReference type="EMBL" id="CAG2210989.1"/>
    </source>
</evidence>
<protein>
    <submittedName>
        <fullName evidence="6">ANKRD50</fullName>
    </submittedName>
</protein>
<dbReference type="Pfam" id="PF00619">
    <property type="entry name" value="CARD"/>
    <property type="match status" value="2"/>
</dbReference>
<organism evidence="6 7">
    <name type="scientific">Mytilus edulis</name>
    <name type="common">Blue mussel</name>
    <dbReference type="NCBI Taxonomy" id="6550"/>
    <lineage>
        <taxon>Eukaryota</taxon>
        <taxon>Metazoa</taxon>
        <taxon>Spiralia</taxon>
        <taxon>Lophotrochozoa</taxon>
        <taxon>Mollusca</taxon>
        <taxon>Bivalvia</taxon>
        <taxon>Autobranchia</taxon>
        <taxon>Pteriomorphia</taxon>
        <taxon>Mytilida</taxon>
        <taxon>Mytiloidea</taxon>
        <taxon>Mytilidae</taxon>
        <taxon>Mytilinae</taxon>
        <taxon>Mytilus</taxon>
    </lineage>
</organism>
<dbReference type="InterPro" id="IPR002110">
    <property type="entry name" value="Ankyrin_rpt"/>
</dbReference>
<dbReference type="OrthoDB" id="6097640at2759"/>
<dbReference type="CDD" id="cd01671">
    <property type="entry name" value="CARD"/>
    <property type="match status" value="2"/>
</dbReference>
<dbReference type="PROSITE" id="PS50088">
    <property type="entry name" value="ANK_REPEAT"/>
    <property type="match status" value="2"/>
</dbReference>
<dbReference type="Gene3D" id="1.10.533.10">
    <property type="entry name" value="Death Domain, Fas"/>
    <property type="match status" value="2"/>
</dbReference>
<dbReference type="Pfam" id="PF00023">
    <property type="entry name" value="Ank"/>
    <property type="match status" value="1"/>
</dbReference>
<dbReference type="SMART" id="SM00248">
    <property type="entry name" value="ANK"/>
    <property type="match status" value="3"/>
</dbReference>
<reference evidence="6" key="1">
    <citation type="submission" date="2021-03" db="EMBL/GenBank/DDBJ databases">
        <authorList>
            <person name="Bekaert M."/>
        </authorList>
    </citation>
    <scope>NUCLEOTIDE SEQUENCE</scope>
</reference>
<dbReference type="PROSITE" id="PS50297">
    <property type="entry name" value="ANK_REP_REGION"/>
    <property type="match status" value="2"/>
</dbReference>
<dbReference type="InterPro" id="IPR001315">
    <property type="entry name" value="CARD"/>
</dbReference>
<gene>
    <name evidence="6" type="ORF">MEDL_25028</name>
</gene>
<sequence>MAPREIAPVTGWDNLPHRADTSTGADIARIKWYRNRLAHDGDGKLSLADFSQYWRDLECAIGRLGDPLMLREAQSAQHIVLDRSLKDILNRLRNYEKEIHNFQMTQEEHTSMINNLQSSIANQSTITEKRVGDLIRELVCRNDITFTEVDEQFIRHDEELTKHEERLTKHEDQLATCVKEIDVIKKTLHDTTDISDQKQHDLIPNYDELLNKTVLDKMVLDSLISRCILMIEDREEIIKPTTQRERNRVLLDILTERPYGTKEGLKDVLQESDPLNSDVQEIFSKMQCTEKNIEQISCHDIIIHEHVIKLQKNYLMFVNDMDCKTDILDHLYETGVLDTEEKEDVYNYSITRHESNRLLLSKLVRKGEDAYGKLLEALRQGQYYEIASNIEKTAVSELEIQWCQIGIKQLRDREKKKDVRVTYIQKEELTHDEHDEVIPKHILDQFERRLNQWKVDDEQFVNITAEKKVMEHILTESTVTIVGNSGTGKTSYFNKTEVVKILLQCDEIDINLCDAHGCSSLFGAIQKGHIDVVKELLQHSANVNQCDNDGKSPLYKASAMGHVDVVNEILQYSPDVNKCSKYGNSPLSIASYCNKTDVVKILLQCDEIDINKCDAHGRSSLFWASDTQGRTPLRIAQEQEHVEVEALLLGKR</sequence>
<dbReference type="SUPFAM" id="SSF48403">
    <property type="entry name" value="Ankyrin repeat"/>
    <property type="match status" value="1"/>
</dbReference>
<dbReference type="AlphaFoldDB" id="A0A8S3RXN2"/>
<keyword evidence="1" id="KW-0677">Repeat</keyword>
<keyword evidence="4" id="KW-0175">Coiled coil</keyword>
<evidence type="ECO:0000256" key="2">
    <source>
        <dbReference type="ARBA" id="ARBA00023043"/>
    </source>
</evidence>
<dbReference type="GO" id="GO:0042981">
    <property type="term" value="P:regulation of apoptotic process"/>
    <property type="evidence" value="ECO:0007669"/>
    <property type="project" value="InterPro"/>
</dbReference>
<dbReference type="Proteomes" id="UP000683360">
    <property type="component" value="Unassembled WGS sequence"/>
</dbReference>
<feature type="coiled-coil region" evidence="4">
    <location>
        <begin position="153"/>
        <end position="180"/>
    </location>
</feature>
<evidence type="ECO:0000313" key="7">
    <source>
        <dbReference type="Proteomes" id="UP000683360"/>
    </source>
</evidence>